<reference evidence="2" key="1">
    <citation type="journal article" date="2021" name="J Fungi (Basel)">
        <title>Virulence traits and population genomics of the black yeast Aureobasidium melanogenum.</title>
        <authorList>
            <person name="Cernosa A."/>
            <person name="Sun X."/>
            <person name="Gostincar C."/>
            <person name="Fang C."/>
            <person name="Gunde-Cimerman N."/>
            <person name="Song Z."/>
        </authorList>
    </citation>
    <scope>NUCLEOTIDE SEQUENCE</scope>
    <source>
        <strain evidence="2">EXF-9911</strain>
    </source>
</reference>
<reference evidence="2" key="2">
    <citation type="submission" date="2021-08" db="EMBL/GenBank/DDBJ databases">
        <authorList>
            <person name="Gostincar C."/>
            <person name="Sun X."/>
            <person name="Song Z."/>
            <person name="Gunde-Cimerman N."/>
        </authorList>
    </citation>
    <scope>NUCLEOTIDE SEQUENCE</scope>
    <source>
        <strain evidence="2">EXF-9911</strain>
    </source>
</reference>
<evidence type="ECO:0000313" key="2">
    <source>
        <dbReference type="EMBL" id="KAG9701303.1"/>
    </source>
</evidence>
<name>A0A9P8JFC3_AURME</name>
<proteinExistence type="predicted"/>
<dbReference type="PROSITE" id="PS51212">
    <property type="entry name" value="WSC"/>
    <property type="match status" value="1"/>
</dbReference>
<dbReference type="AlphaFoldDB" id="A0A9P8JFC3"/>
<comment type="caution">
    <text evidence="2">The sequence shown here is derived from an EMBL/GenBank/DDBJ whole genome shotgun (WGS) entry which is preliminary data.</text>
</comment>
<dbReference type="Pfam" id="PF01822">
    <property type="entry name" value="WSC"/>
    <property type="match status" value="1"/>
</dbReference>
<evidence type="ECO:0000313" key="3">
    <source>
        <dbReference type="Proteomes" id="UP000779574"/>
    </source>
</evidence>
<dbReference type="Proteomes" id="UP000779574">
    <property type="component" value="Unassembled WGS sequence"/>
</dbReference>
<accession>A0A9P8JFC3</accession>
<organism evidence="2 3">
    <name type="scientific">Aureobasidium melanogenum</name>
    <name type="common">Aureobasidium pullulans var. melanogenum</name>
    <dbReference type="NCBI Taxonomy" id="46634"/>
    <lineage>
        <taxon>Eukaryota</taxon>
        <taxon>Fungi</taxon>
        <taxon>Dikarya</taxon>
        <taxon>Ascomycota</taxon>
        <taxon>Pezizomycotina</taxon>
        <taxon>Dothideomycetes</taxon>
        <taxon>Dothideomycetidae</taxon>
        <taxon>Dothideales</taxon>
        <taxon>Saccotheciaceae</taxon>
        <taxon>Aureobasidium</taxon>
    </lineage>
</organism>
<dbReference type="EMBL" id="JAHFXF010000001">
    <property type="protein sequence ID" value="KAG9701303.1"/>
    <property type="molecule type" value="Genomic_DNA"/>
</dbReference>
<feature type="domain" description="WSC" evidence="1">
    <location>
        <begin position="1"/>
        <end position="85"/>
    </location>
</feature>
<dbReference type="SMART" id="SM00321">
    <property type="entry name" value="WSC"/>
    <property type="match status" value="1"/>
</dbReference>
<gene>
    <name evidence="2" type="ORF">KCU76_g30</name>
</gene>
<dbReference type="InterPro" id="IPR002889">
    <property type="entry name" value="WSC_carb-bd"/>
</dbReference>
<evidence type="ECO:0000259" key="1">
    <source>
        <dbReference type="PROSITE" id="PS51212"/>
    </source>
</evidence>
<feature type="non-terminal residue" evidence="2">
    <location>
        <position position="87"/>
    </location>
</feature>
<sequence>MSTLLVAIHSTLVTRIVLVRWVYLHRATLCGYTWFGIEYGRECWMGNSLAAGTANATASDCNMACSGMPGQLCGGPSRLSLYRKIAT</sequence>
<protein>
    <recommendedName>
        <fullName evidence="1">WSC domain-containing protein</fullName>
    </recommendedName>
</protein>